<dbReference type="Proteomes" id="UP001231189">
    <property type="component" value="Unassembled WGS sequence"/>
</dbReference>
<feature type="region of interest" description="Disordered" evidence="1">
    <location>
        <begin position="30"/>
        <end position="58"/>
    </location>
</feature>
<reference evidence="2" key="1">
    <citation type="submission" date="2023-07" db="EMBL/GenBank/DDBJ databases">
        <title>A chromosome-level genome assembly of Lolium multiflorum.</title>
        <authorList>
            <person name="Chen Y."/>
            <person name="Copetti D."/>
            <person name="Kolliker R."/>
            <person name="Studer B."/>
        </authorList>
    </citation>
    <scope>NUCLEOTIDE SEQUENCE</scope>
    <source>
        <strain evidence="2">02402/16</strain>
        <tissue evidence="2">Leaf</tissue>
    </source>
</reference>
<evidence type="ECO:0000256" key="1">
    <source>
        <dbReference type="SAM" id="MobiDB-lite"/>
    </source>
</evidence>
<name>A0AAD8T701_LOLMU</name>
<accession>A0AAD8T701</accession>
<gene>
    <name evidence="2" type="ORF">QYE76_058389</name>
</gene>
<proteinExistence type="predicted"/>
<dbReference type="PANTHER" id="PTHR10775:SF180">
    <property type="entry name" value="TRANSPOSON, EN_SPM-LIKE, TRANSPOSASE-ASSOCIATED DOMAIN PROTEIN-RELATED"/>
    <property type="match status" value="1"/>
</dbReference>
<organism evidence="2 3">
    <name type="scientific">Lolium multiflorum</name>
    <name type="common">Italian ryegrass</name>
    <name type="synonym">Lolium perenne subsp. multiflorum</name>
    <dbReference type="NCBI Taxonomy" id="4521"/>
    <lineage>
        <taxon>Eukaryota</taxon>
        <taxon>Viridiplantae</taxon>
        <taxon>Streptophyta</taxon>
        <taxon>Embryophyta</taxon>
        <taxon>Tracheophyta</taxon>
        <taxon>Spermatophyta</taxon>
        <taxon>Magnoliopsida</taxon>
        <taxon>Liliopsida</taxon>
        <taxon>Poales</taxon>
        <taxon>Poaceae</taxon>
        <taxon>BOP clade</taxon>
        <taxon>Pooideae</taxon>
        <taxon>Poodae</taxon>
        <taxon>Poeae</taxon>
        <taxon>Poeae Chloroplast Group 2 (Poeae type)</taxon>
        <taxon>Loliodinae</taxon>
        <taxon>Loliinae</taxon>
        <taxon>Lolium</taxon>
    </lineage>
</organism>
<comment type="caution">
    <text evidence="2">The sequence shown here is derived from an EMBL/GenBank/DDBJ whole genome shotgun (WGS) entry which is preliminary data.</text>
</comment>
<keyword evidence="3" id="KW-1185">Reference proteome</keyword>
<protein>
    <submittedName>
        <fullName evidence="2">Uncharacterized protein</fullName>
    </submittedName>
</protein>
<evidence type="ECO:0000313" key="2">
    <source>
        <dbReference type="EMBL" id="KAK1670230.1"/>
    </source>
</evidence>
<dbReference type="AlphaFoldDB" id="A0AAD8T701"/>
<dbReference type="PANTHER" id="PTHR10775">
    <property type="entry name" value="OS08G0208400 PROTEIN"/>
    <property type="match status" value="1"/>
</dbReference>
<evidence type="ECO:0000313" key="3">
    <source>
        <dbReference type="Proteomes" id="UP001231189"/>
    </source>
</evidence>
<sequence length="219" mass="25149">MQTRKWFDPYSGKLQGHLLTNGFMHGHTQWMSDDGAEVNGATAAGGNNGRQEGGHHDIDDDEEFVARDDNLDDDNNLDAKRSRVGESRLRVALDVLQMKAKHGWTDTSVDDILEYVKDLLPAGNTCPGSLAEAKRITCLSTYPEKYHFCINDCIIYRKEHMDKTKCPVCEAERYKKGKKKAPRKDCVVLPARPRLQRFYADRKEAKLMRWHAKERRRVE</sequence>
<dbReference type="EMBL" id="JAUUTY010000003">
    <property type="protein sequence ID" value="KAK1670230.1"/>
    <property type="molecule type" value="Genomic_DNA"/>
</dbReference>